<gene>
    <name evidence="1" type="ORF">LTR97_004609</name>
</gene>
<evidence type="ECO:0000313" key="1">
    <source>
        <dbReference type="EMBL" id="KAK5701791.1"/>
    </source>
</evidence>
<protein>
    <recommendedName>
        <fullName evidence="3">Heterokaryon incompatibility domain-containing protein</fullName>
    </recommendedName>
</protein>
<organism evidence="1 2">
    <name type="scientific">Elasticomyces elasticus</name>
    <dbReference type="NCBI Taxonomy" id="574655"/>
    <lineage>
        <taxon>Eukaryota</taxon>
        <taxon>Fungi</taxon>
        <taxon>Dikarya</taxon>
        <taxon>Ascomycota</taxon>
        <taxon>Pezizomycotina</taxon>
        <taxon>Dothideomycetes</taxon>
        <taxon>Dothideomycetidae</taxon>
        <taxon>Mycosphaerellales</taxon>
        <taxon>Teratosphaeriaceae</taxon>
        <taxon>Elasticomyces</taxon>
    </lineage>
</organism>
<comment type="caution">
    <text evidence="1">The sequence shown here is derived from an EMBL/GenBank/DDBJ whole genome shotgun (WGS) entry which is preliminary data.</text>
</comment>
<reference evidence="1" key="1">
    <citation type="submission" date="2023-08" db="EMBL/GenBank/DDBJ databases">
        <title>Black Yeasts Isolated from many extreme environments.</title>
        <authorList>
            <person name="Coleine C."/>
            <person name="Stajich J.E."/>
            <person name="Selbmann L."/>
        </authorList>
    </citation>
    <scope>NUCLEOTIDE SEQUENCE</scope>
    <source>
        <strain evidence="1">CCFEE 5810</strain>
    </source>
</reference>
<name>A0AAN7VST7_9PEZI</name>
<evidence type="ECO:0000313" key="2">
    <source>
        <dbReference type="Proteomes" id="UP001310594"/>
    </source>
</evidence>
<proteinExistence type="predicted"/>
<dbReference type="EMBL" id="JAVRQU010000006">
    <property type="protein sequence ID" value="KAK5701791.1"/>
    <property type="molecule type" value="Genomic_DNA"/>
</dbReference>
<sequence length="388" mass="43988">MPGNSVTLCVNAYEPHRISTNVELCVAPLYPTIDAGDDVDARRRRHGDKDHLHDRGWSLEHQDMQERLLSPRLLQFGSTQMVFECDSMQVFEEYRLPLVAAGYLNGLAKNCLYKRRLESRGRSWCRIVEAYTNCYLSQGDDVLSALSGIADVFSNNAADTYLAGLWKSDLVRGLCWVRDRRPGEENGGLRRTATFRQLAPTWSWAACRYPIRFVAYDMYHHGEEQNLQSQLGILGTTVSPAGEDPYGRTQGGELFLRGKLHRCYFRYRWYPTTVLLQEIHETAGMPLFSNTLAVRDTAVAEREVRPFGAATTLILDIHESVESASRRIKEEGGLEEVWCLHIDDCVALVLRAVPGRDRTFERIGLLQSYDPTINEWASNASVADVHLV</sequence>
<dbReference type="AlphaFoldDB" id="A0AAN7VST7"/>
<evidence type="ECO:0008006" key="3">
    <source>
        <dbReference type="Google" id="ProtNLM"/>
    </source>
</evidence>
<dbReference type="Proteomes" id="UP001310594">
    <property type="component" value="Unassembled WGS sequence"/>
</dbReference>
<accession>A0AAN7VST7</accession>
<dbReference type="PANTHER" id="PTHR33112:SF16">
    <property type="entry name" value="HETEROKARYON INCOMPATIBILITY DOMAIN-CONTAINING PROTEIN"/>
    <property type="match status" value="1"/>
</dbReference>
<dbReference type="PANTHER" id="PTHR33112">
    <property type="entry name" value="DOMAIN PROTEIN, PUTATIVE-RELATED"/>
    <property type="match status" value="1"/>
</dbReference>